<evidence type="ECO:0008006" key="7">
    <source>
        <dbReference type="Google" id="ProtNLM"/>
    </source>
</evidence>
<comment type="similarity">
    <text evidence="1">Belongs to the HipA Ser/Thr kinase family.</text>
</comment>
<sequence length="407" mass="44608">MNPENAAFSERLDVFCNLRGVRHFVGRLAQRGRSLFFEYDRTFLASGIELSPFKLPLRPGVFEDKDRTFGGLFGLVNDSLPDGWGLLLLDRALRGKGLRLEDISPFRRLAMVAEGGMGALEYVGGDRREDEASRFPLRLDGLAEESRKILAEEDSSLETVNELLRLGGSSGGARPKILADVSADGSVILPAGTGGPEFSPWLIKFHAREEGRDQGLVEYVYSLMAKDSGVEMPETRLFPSATTDGFFGVVRFDRVNGQKVHVHTACGLLHAEHRHASLDYENLIKLAKVLTGDVREVEKVVRLMVFNVKAGNRDDHAKNFSFLLDAQDHWKMAPAYDLTPSAGFGGEHSAMVNGKGRDITDADLAAAASVADVSAAMLREAAQRTEEALSRFEQLKRESSQALQAGA</sequence>
<name>A0A212KGW9_9DELT</name>
<evidence type="ECO:0000256" key="3">
    <source>
        <dbReference type="ARBA" id="ARBA00022777"/>
    </source>
</evidence>
<evidence type="ECO:0000256" key="2">
    <source>
        <dbReference type="ARBA" id="ARBA00022679"/>
    </source>
</evidence>
<accession>A0A212KGW9</accession>
<evidence type="ECO:0000313" key="6">
    <source>
        <dbReference type="EMBL" id="SBW10986.1"/>
    </source>
</evidence>
<dbReference type="PANTHER" id="PTHR37419:SF8">
    <property type="entry name" value="TOXIN YJJJ"/>
    <property type="match status" value="1"/>
</dbReference>
<dbReference type="GO" id="GO:0004674">
    <property type="term" value="F:protein serine/threonine kinase activity"/>
    <property type="evidence" value="ECO:0007669"/>
    <property type="project" value="TreeGrafter"/>
</dbReference>
<gene>
    <name evidence="6" type="ORF">KL86DPRO_70119</name>
</gene>
<dbReference type="EMBL" id="FLUQ01000007">
    <property type="protein sequence ID" value="SBW10986.1"/>
    <property type="molecule type" value="Genomic_DNA"/>
</dbReference>
<evidence type="ECO:0000259" key="4">
    <source>
        <dbReference type="Pfam" id="PF07804"/>
    </source>
</evidence>
<keyword evidence="2" id="KW-0808">Transferase</keyword>
<evidence type="ECO:0000259" key="5">
    <source>
        <dbReference type="Pfam" id="PF13657"/>
    </source>
</evidence>
<dbReference type="Pfam" id="PF13657">
    <property type="entry name" value="Couple_hipA"/>
    <property type="match status" value="1"/>
</dbReference>
<feature type="domain" description="HipA N-terminal subdomain 1" evidence="5">
    <location>
        <begin position="23"/>
        <end position="122"/>
    </location>
</feature>
<dbReference type="InterPro" id="IPR012893">
    <property type="entry name" value="HipA-like_C"/>
</dbReference>
<keyword evidence="3" id="KW-0418">Kinase</keyword>
<organism evidence="6">
    <name type="scientific">uncultured delta proteobacterium</name>
    <dbReference type="NCBI Taxonomy" id="34034"/>
    <lineage>
        <taxon>Bacteria</taxon>
        <taxon>Deltaproteobacteria</taxon>
        <taxon>environmental samples</taxon>
    </lineage>
</organism>
<reference evidence="6" key="1">
    <citation type="submission" date="2016-04" db="EMBL/GenBank/DDBJ databases">
        <authorList>
            <person name="Evans L.H."/>
            <person name="Alamgir A."/>
            <person name="Owens N."/>
            <person name="Weber N.D."/>
            <person name="Virtaneva K."/>
            <person name="Barbian K."/>
            <person name="Babar A."/>
            <person name="Rosenke K."/>
        </authorList>
    </citation>
    <scope>NUCLEOTIDE SEQUENCE</scope>
    <source>
        <strain evidence="6">86</strain>
    </source>
</reference>
<dbReference type="GO" id="GO:0005829">
    <property type="term" value="C:cytosol"/>
    <property type="evidence" value="ECO:0007669"/>
    <property type="project" value="TreeGrafter"/>
</dbReference>
<dbReference type="Pfam" id="PF07804">
    <property type="entry name" value="HipA_C"/>
    <property type="match status" value="1"/>
</dbReference>
<dbReference type="InterPro" id="IPR052028">
    <property type="entry name" value="HipA_Ser/Thr_kinase"/>
</dbReference>
<dbReference type="AlphaFoldDB" id="A0A212KGW9"/>
<dbReference type="Gene3D" id="1.10.1070.20">
    <property type="match status" value="1"/>
</dbReference>
<dbReference type="PANTHER" id="PTHR37419">
    <property type="entry name" value="SERINE/THREONINE-PROTEIN KINASE TOXIN HIPA"/>
    <property type="match status" value="1"/>
</dbReference>
<dbReference type="InterPro" id="IPR017508">
    <property type="entry name" value="HipA_N1"/>
</dbReference>
<evidence type="ECO:0000256" key="1">
    <source>
        <dbReference type="ARBA" id="ARBA00010164"/>
    </source>
</evidence>
<proteinExistence type="inferred from homology"/>
<protein>
    <recommendedName>
        <fullName evidence="7">HipA domain protein</fullName>
    </recommendedName>
</protein>
<feature type="domain" description="HipA-like C-terminal" evidence="4">
    <location>
        <begin position="169"/>
        <end position="385"/>
    </location>
</feature>